<protein>
    <submittedName>
        <fullName evidence="1">Uncharacterized protein</fullName>
    </submittedName>
</protein>
<accession>A0A085N5M5</accession>
<evidence type="ECO:0000313" key="1">
    <source>
        <dbReference type="EMBL" id="KFD64771.1"/>
    </source>
</evidence>
<dbReference type="AlphaFoldDB" id="A0A085N5M5"/>
<proteinExistence type="predicted"/>
<reference evidence="1" key="1">
    <citation type="journal article" date="2014" name="Nat. Genet.">
        <title>Genome and transcriptome of the porcine whipworm Trichuris suis.</title>
        <authorList>
            <person name="Jex A.R."/>
            <person name="Nejsum P."/>
            <person name="Schwarz E.M."/>
            <person name="Hu L."/>
            <person name="Young N.D."/>
            <person name="Hall R.S."/>
            <person name="Korhonen P.K."/>
            <person name="Liao S."/>
            <person name="Thamsborg S."/>
            <person name="Xia J."/>
            <person name="Xu P."/>
            <person name="Wang S."/>
            <person name="Scheerlinck J.P."/>
            <person name="Hofmann A."/>
            <person name="Sternberg P.W."/>
            <person name="Wang J."/>
            <person name="Gasser R.B."/>
        </authorList>
    </citation>
    <scope>NUCLEOTIDE SEQUENCE [LARGE SCALE GENOMIC DNA]</scope>
    <source>
        <strain evidence="1">DCEP-RM93F</strain>
    </source>
</reference>
<gene>
    <name evidence="1" type="ORF">M514_23094</name>
</gene>
<dbReference type="Proteomes" id="UP000030758">
    <property type="component" value="Unassembled WGS sequence"/>
</dbReference>
<organism evidence="1">
    <name type="scientific">Trichuris suis</name>
    <name type="common">pig whipworm</name>
    <dbReference type="NCBI Taxonomy" id="68888"/>
    <lineage>
        <taxon>Eukaryota</taxon>
        <taxon>Metazoa</taxon>
        <taxon>Ecdysozoa</taxon>
        <taxon>Nematoda</taxon>
        <taxon>Enoplea</taxon>
        <taxon>Dorylaimia</taxon>
        <taxon>Trichinellida</taxon>
        <taxon>Trichuridae</taxon>
        <taxon>Trichuris</taxon>
    </lineage>
</organism>
<name>A0A085N5M5_9BILA</name>
<dbReference type="EMBL" id="KL367551">
    <property type="protein sequence ID" value="KFD64771.1"/>
    <property type="molecule type" value="Genomic_DNA"/>
</dbReference>
<sequence length="72" mass="8098">MVEPKVEEEVRLVESRVDVEVRESQDVKVVVPDVQEEVAACDCDDDVEVAALLLCALRGSCDCQNRLNQVFY</sequence>